<dbReference type="Proteomes" id="UP000517523">
    <property type="component" value="Unassembled WGS sequence"/>
</dbReference>
<organism evidence="2 3">
    <name type="scientific">Paenibacillus rhizosphaerae</name>
    <dbReference type="NCBI Taxonomy" id="297318"/>
    <lineage>
        <taxon>Bacteria</taxon>
        <taxon>Bacillati</taxon>
        <taxon>Bacillota</taxon>
        <taxon>Bacilli</taxon>
        <taxon>Bacillales</taxon>
        <taxon>Paenibacillaceae</taxon>
        <taxon>Paenibacillus</taxon>
    </lineage>
</organism>
<proteinExistence type="predicted"/>
<feature type="signal peptide" evidence="1">
    <location>
        <begin position="1"/>
        <end position="22"/>
    </location>
</feature>
<protein>
    <recommendedName>
        <fullName evidence="4">Phosphatase</fullName>
    </recommendedName>
</protein>
<name>A0A839TMP8_9BACL</name>
<accession>A0A839TMP8</accession>
<reference evidence="2 3" key="1">
    <citation type="submission" date="2020-08" db="EMBL/GenBank/DDBJ databases">
        <title>Genomic Encyclopedia of Type Strains, Phase III (KMG-III): the genomes of soil and plant-associated and newly described type strains.</title>
        <authorList>
            <person name="Whitman W."/>
        </authorList>
    </citation>
    <scope>NUCLEOTIDE SEQUENCE [LARGE SCALE GENOMIC DNA]</scope>
    <source>
        <strain evidence="2 3">CECT 5831</strain>
    </source>
</reference>
<sequence length="52" mass="5531">MKKVLFSTVVALGLFSVSLLTASAFTTLNHGANYDTANHGANYSIQNHGANY</sequence>
<keyword evidence="1" id="KW-0732">Signal</keyword>
<dbReference type="AlphaFoldDB" id="A0A839TMP8"/>
<comment type="caution">
    <text evidence="2">The sequence shown here is derived from an EMBL/GenBank/DDBJ whole genome shotgun (WGS) entry which is preliminary data.</text>
</comment>
<evidence type="ECO:0000313" key="2">
    <source>
        <dbReference type="EMBL" id="MBB3127793.1"/>
    </source>
</evidence>
<evidence type="ECO:0000256" key="1">
    <source>
        <dbReference type="SAM" id="SignalP"/>
    </source>
</evidence>
<evidence type="ECO:0008006" key="4">
    <source>
        <dbReference type="Google" id="ProtNLM"/>
    </source>
</evidence>
<feature type="chain" id="PRO_5039687297" description="Phosphatase" evidence="1">
    <location>
        <begin position="23"/>
        <end position="52"/>
    </location>
</feature>
<evidence type="ECO:0000313" key="3">
    <source>
        <dbReference type="Proteomes" id="UP000517523"/>
    </source>
</evidence>
<gene>
    <name evidence="2" type="ORF">FHS19_002447</name>
</gene>
<dbReference type="EMBL" id="JACHXJ010000002">
    <property type="protein sequence ID" value="MBB3127793.1"/>
    <property type="molecule type" value="Genomic_DNA"/>
</dbReference>